<evidence type="ECO:0000256" key="1">
    <source>
        <dbReference type="SAM" id="MobiDB-lite"/>
    </source>
</evidence>
<dbReference type="InterPro" id="IPR031571">
    <property type="entry name" value="RcpC_dom"/>
</dbReference>
<accession>A0A225E2G8</accession>
<gene>
    <name evidence="3" type="ORF">FRUB_01309</name>
</gene>
<dbReference type="InterPro" id="IPR017592">
    <property type="entry name" value="Pilus_assmbl_Flp-typ_CpaB"/>
</dbReference>
<feature type="compositionally biased region" description="Pro residues" evidence="1">
    <location>
        <begin position="360"/>
        <end position="386"/>
    </location>
</feature>
<dbReference type="OrthoDB" id="279670at2"/>
<protein>
    <recommendedName>
        <fullName evidence="2">Flp pilus assembly protein RcpC/CpaB domain-containing protein</fullName>
    </recommendedName>
</protein>
<evidence type="ECO:0000313" key="3">
    <source>
        <dbReference type="EMBL" id="OWK44978.1"/>
    </source>
</evidence>
<feature type="region of interest" description="Disordered" evidence="1">
    <location>
        <begin position="348"/>
        <end position="386"/>
    </location>
</feature>
<name>A0A225E2G8_9BACT</name>
<organism evidence="3 4">
    <name type="scientific">Fimbriiglobus ruber</name>
    <dbReference type="NCBI Taxonomy" id="1908690"/>
    <lineage>
        <taxon>Bacteria</taxon>
        <taxon>Pseudomonadati</taxon>
        <taxon>Planctomycetota</taxon>
        <taxon>Planctomycetia</taxon>
        <taxon>Gemmatales</taxon>
        <taxon>Gemmataceae</taxon>
        <taxon>Fimbriiglobus</taxon>
    </lineage>
</organism>
<evidence type="ECO:0000313" key="4">
    <source>
        <dbReference type="Proteomes" id="UP000214646"/>
    </source>
</evidence>
<feature type="domain" description="Flp pilus assembly protein RcpC/CpaB" evidence="2">
    <location>
        <begin position="127"/>
        <end position="233"/>
    </location>
</feature>
<evidence type="ECO:0000259" key="2">
    <source>
        <dbReference type="Pfam" id="PF16976"/>
    </source>
</evidence>
<dbReference type="EMBL" id="NIDE01000002">
    <property type="protein sequence ID" value="OWK44978.1"/>
    <property type="molecule type" value="Genomic_DNA"/>
</dbReference>
<dbReference type="RefSeq" id="WP_088252765.1">
    <property type="nucleotide sequence ID" value="NZ_NIDE01000002.1"/>
</dbReference>
<proteinExistence type="predicted"/>
<dbReference type="NCBIfam" id="TIGR03177">
    <property type="entry name" value="pilus_cpaB"/>
    <property type="match status" value="1"/>
</dbReference>
<comment type="caution">
    <text evidence="3">The sequence shown here is derived from an EMBL/GenBank/DDBJ whole genome shotgun (WGS) entry which is preliminary data.</text>
</comment>
<dbReference type="AlphaFoldDB" id="A0A225E2G8"/>
<dbReference type="Proteomes" id="UP000214646">
    <property type="component" value="Unassembled WGS sequence"/>
</dbReference>
<sequence length="386" mass="41280">MRASFFLVLAVALLVGLGVAVAVKALGLLAVPTVAPLAQPVVAEPRPPVTKILVAARNLYAGDTILPGDVAVRAIRPDEVEAYEKNKADYVQPMPDAVHFRYPSANIEADTPMFRSKLKAMAKPDALHTRLAPGTRAVNIGATKPESAGGLIQVDDWIDVYISTDVARSDEPGRNSYSGLLVRHAQVIAKRDTLWPVFAGQPGETTIQYTLATNPYRAGLIEFARAVGVLSLVPVSETEKKRLDAVKASVMTDPAKAPLLFTANPESELYREEERRIREYERGTLSLSGDDLAAVLNLKPIPAPPEGTRLVSVDLYNGVRKQNTVAFGQTAPPGRYVFTMPGATPPLTTGATGPKYAGDAPPPAMKITPIPPAQPLPPPQPVEPAK</sequence>
<reference evidence="4" key="1">
    <citation type="submission" date="2017-06" db="EMBL/GenBank/DDBJ databases">
        <title>Genome analysis of Fimbriiglobus ruber SP5, the first member of the order Planctomycetales with confirmed chitinolytic capability.</title>
        <authorList>
            <person name="Ravin N.V."/>
            <person name="Rakitin A.L."/>
            <person name="Ivanova A.A."/>
            <person name="Beletsky A.V."/>
            <person name="Kulichevskaya I.S."/>
            <person name="Mardanov A.V."/>
            <person name="Dedysh S.N."/>
        </authorList>
    </citation>
    <scope>NUCLEOTIDE SEQUENCE [LARGE SCALE GENOMIC DNA]</scope>
    <source>
        <strain evidence="4">SP5</strain>
    </source>
</reference>
<dbReference type="Pfam" id="PF16976">
    <property type="entry name" value="RcpC"/>
    <property type="match status" value="1"/>
</dbReference>
<dbReference type="CDD" id="cd11614">
    <property type="entry name" value="SAF_CpaB_FlgA_like"/>
    <property type="match status" value="1"/>
</dbReference>
<keyword evidence="4" id="KW-1185">Reference proteome</keyword>